<proteinExistence type="inferred from homology"/>
<comment type="pathway">
    <text evidence="2 11">Cofactor biosynthesis; NAD(+) biosynthesis; deamido-NAD(+) from nicotinate D-ribonucleotide: step 1/1.</text>
</comment>
<reference evidence="13 14" key="1">
    <citation type="submission" date="2020-04" db="EMBL/GenBank/DDBJ databases">
        <authorList>
            <consortium name="Desulfovibrio sp. FSS-1 genome sequencing consortium"/>
            <person name="Shimoshige H."/>
            <person name="Kobayashi H."/>
            <person name="Maekawa T."/>
        </authorList>
    </citation>
    <scope>NUCLEOTIDE SEQUENCE [LARGE SCALE GENOMIC DNA]</scope>
    <source>
        <strain evidence="13 14">SIID29052-01</strain>
    </source>
</reference>
<keyword evidence="14" id="KW-1185">Reference proteome</keyword>
<evidence type="ECO:0000313" key="13">
    <source>
        <dbReference type="EMBL" id="GFK94280.1"/>
    </source>
</evidence>
<keyword evidence="6 11" id="KW-0548">Nucleotidyltransferase</keyword>
<dbReference type="NCBIfam" id="TIGR00482">
    <property type="entry name" value="nicotinate (nicotinamide) nucleotide adenylyltransferase"/>
    <property type="match status" value="1"/>
</dbReference>
<dbReference type="GO" id="GO:0005524">
    <property type="term" value="F:ATP binding"/>
    <property type="evidence" value="ECO:0007669"/>
    <property type="project" value="UniProtKB-KW"/>
</dbReference>
<dbReference type="GO" id="GO:0009435">
    <property type="term" value="P:NAD+ biosynthetic process"/>
    <property type="evidence" value="ECO:0007669"/>
    <property type="project" value="UniProtKB-UniRule"/>
</dbReference>
<comment type="caution">
    <text evidence="13">The sequence shown here is derived from an EMBL/GenBank/DDBJ whole genome shotgun (WGS) entry which is preliminary data.</text>
</comment>
<dbReference type="PANTHER" id="PTHR39321:SF3">
    <property type="entry name" value="PHOSPHOPANTETHEINE ADENYLYLTRANSFERASE"/>
    <property type="match status" value="1"/>
</dbReference>
<keyword evidence="4 11" id="KW-0662">Pyridine nucleotide biosynthesis</keyword>
<dbReference type="SUPFAM" id="SSF52374">
    <property type="entry name" value="Nucleotidylyl transferase"/>
    <property type="match status" value="1"/>
</dbReference>
<dbReference type="AlphaFoldDB" id="A0A6V8LTL8"/>
<dbReference type="UniPathway" id="UPA00253">
    <property type="reaction ID" value="UER00332"/>
</dbReference>
<dbReference type="RefSeq" id="WP_173084208.1">
    <property type="nucleotide sequence ID" value="NZ_BLTE01000009.1"/>
</dbReference>
<dbReference type="Proteomes" id="UP000494245">
    <property type="component" value="Unassembled WGS sequence"/>
</dbReference>
<comment type="similarity">
    <text evidence="3 11">Belongs to the NadD family.</text>
</comment>
<dbReference type="PANTHER" id="PTHR39321">
    <property type="entry name" value="NICOTINATE-NUCLEOTIDE ADENYLYLTRANSFERASE-RELATED"/>
    <property type="match status" value="1"/>
</dbReference>
<keyword evidence="8 11" id="KW-0067">ATP-binding</keyword>
<protein>
    <recommendedName>
        <fullName evidence="11">Probable nicotinate-nucleotide adenylyltransferase</fullName>
        <ecNumber evidence="11">2.7.7.18</ecNumber>
    </recommendedName>
    <alternativeName>
        <fullName evidence="11">Deamido-NAD(+) diphosphorylase</fullName>
    </alternativeName>
    <alternativeName>
        <fullName evidence="11">Deamido-NAD(+) pyrophosphorylase</fullName>
    </alternativeName>
    <alternativeName>
        <fullName evidence="11">Nicotinate mononucleotide adenylyltransferase</fullName>
        <shortName evidence="11">NaMN adenylyltransferase</shortName>
    </alternativeName>
</protein>
<evidence type="ECO:0000256" key="11">
    <source>
        <dbReference type="HAMAP-Rule" id="MF_00244"/>
    </source>
</evidence>
<dbReference type="GO" id="GO:0004515">
    <property type="term" value="F:nicotinate-nucleotide adenylyltransferase activity"/>
    <property type="evidence" value="ECO:0007669"/>
    <property type="project" value="UniProtKB-UniRule"/>
</dbReference>
<evidence type="ECO:0000256" key="6">
    <source>
        <dbReference type="ARBA" id="ARBA00022695"/>
    </source>
</evidence>
<dbReference type="EC" id="2.7.7.18" evidence="11"/>
<dbReference type="CDD" id="cd02165">
    <property type="entry name" value="NMNAT"/>
    <property type="match status" value="1"/>
</dbReference>
<evidence type="ECO:0000256" key="3">
    <source>
        <dbReference type="ARBA" id="ARBA00009014"/>
    </source>
</evidence>
<keyword evidence="5 11" id="KW-0808">Transferase</keyword>
<comment type="function">
    <text evidence="1 11">Catalyzes the reversible adenylation of nicotinate mononucleotide (NaMN) to nicotinic acid adenine dinucleotide (NaAD).</text>
</comment>
<dbReference type="Pfam" id="PF01467">
    <property type="entry name" value="CTP_transf_like"/>
    <property type="match status" value="1"/>
</dbReference>
<name>A0A6V8LTL8_9BACT</name>
<dbReference type="Gene3D" id="3.40.50.620">
    <property type="entry name" value="HUPs"/>
    <property type="match status" value="1"/>
</dbReference>
<evidence type="ECO:0000256" key="9">
    <source>
        <dbReference type="ARBA" id="ARBA00023027"/>
    </source>
</evidence>
<dbReference type="HAMAP" id="MF_00244">
    <property type="entry name" value="NaMN_adenylyltr"/>
    <property type="match status" value="1"/>
</dbReference>
<gene>
    <name evidence="11 13" type="primary">nadD</name>
    <name evidence="13" type="ORF">NNJEOMEG_02122</name>
</gene>
<evidence type="ECO:0000259" key="12">
    <source>
        <dbReference type="Pfam" id="PF01467"/>
    </source>
</evidence>
<feature type="domain" description="Cytidyltransferase-like" evidence="12">
    <location>
        <begin position="7"/>
        <end position="188"/>
    </location>
</feature>
<reference evidence="13 14" key="2">
    <citation type="submission" date="2020-05" db="EMBL/GenBank/DDBJ databases">
        <title>Draft genome sequence of Desulfovibrio sp. strainFSS-1.</title>
        <authorList>
            <person name="Shimoshige H."/>
            <person name="Kobayashi H."/>
            <person name="Maekawa T."/>
        </authorList>
    </citation>
    <scope>NUCLEOTIDE SEQUENCE [LARGE SCALE GENOMIC DNA]</scope>
    <source>
        <strain evidence="13 14">SIID29052-01</strain>
    </source>
</reference>
<evidence type="ECO:0000256" key="5">
    <source>
        <dbReference type="ARBA" id="ARBA00022679"/>
    </source>
</evidence>
<keyword evidence="9 11" id="KW-0520">NAD</keyword>
<evidence type="ECO:0000256" key="10">
    <source>
        <dbReference type="ARBA" id="ARBA00048721"/>
    </source>
</evidence>
<comment type="catalytic activity">
    <reaction evidence="10 11">
        <text>nicotinate beta-D-ribonucleotide + ATP + H(+) = deamido-NAD(+) + diphosphate</text>
        <dbReference type="Rhea" id="RHEA:22860"/>
        <dbReference type="ChEBI" id="CHEBI:15378"/>
        <dbReference type="ChEBI" id="CHEBI:30616"/>
        <dbReference type="ChEBI" id="CHEBI:33019"/>
        <dbReference type="ChEBI" id="CHEBI:57502"/>
        <dbReference type="ChEBI" id="CHEBI:58437"/>
        <dbReference type="EC" id="2.7.7.18"/>
    </reaction>
</comment>
<keyword evidence="7 11" id="KW-0547">Nucleotide-binding</keyword>
<evidence type="ECO:0000256" key="4">
    <source>
        <dbReference type="ARBA" id="ARBA00022642"/>
    </source>
</evidence>
<evidence type="ECO:0000256" key="8">
    <source>
        <dbReference type="ARBA" id="ARBA00022840"/>
    </source>
</evidence>
<evidence type="ECO:0000256" key="7">
    <source>
        <dbReference type="ARBA" id="ARBA00022741"/>
    </source>
</evidence>
<accession>A0A6V8LTL8</accession>
<evidence type="ECO:0000313" key="14">
    <source>
        <dbReference type="Proteomes" id="UP000494245"/>
    </source>
</evidence>
<dbReference type="EMBL" id="BLTE01000009">
    <property type="protein sequence ID" value="GFK94280.1"/>
    <property type="molecule type" value="Genomic_DNA"/>
</dbReference>
<dbReference type="InterPro" id="IPR005248">
    <property type="entry name" value="NadD/NMNAT"/>
</dbReference>
<sequence length="231" mass="25586">MSPRLGVLGGTFNPVHVGHVRLALEMAEALGLDGVEIVPAARPPHKPEEGLLPFELRLRLLEMALGDLEGVRANSMEAGRPGPSYTVHTLEELARRRPGDELHFILGSGDLLTLHQWRDGHRLGDLAHLAVAGRDRHGRDAVADYLASRPELGYAPAGPGLWERASGRRLVLVDVPRLDISASFVRDRFRRGSNLRFLLPPAVERELARLRPRLLEIWRERAPSPSVKAHS</sequence>
<evidence type="ECO:0000256" key="2">
    <source>
        <dbReference type="ARBA" id="ARBA00005019"/>
    </source>
</evidence>
<evidence type="ECO:0000256" key="1">
    <source>
        <dbReference type="ARBA" id="ARBA00002324"/>
    </source>
</evidence>
<organism evidence="13 14">
    <name type="scientific">Fundidesulfovibrio magnetotacticus</name>
    <dbReference type="NCBI Taxonomy" id="2730080"/>
    <lineage>
        <taxon>Bacteria</taxon>
        <taxon>Pseudomonadati</taxon>
        <taxon>Thermodesulfobacteriota</taxon>
        <taxon>Desulfovibrionia</taxon>
        <taxon>Desulfovibrionales</taxon>
        <taxon>Desulfovibrionaceae</taxon>
        <taxon>Fundidesulfovibrio</taxon>
    </lineage>
</organism>
<dbReference type="InterPro" id="IPR004821">
    <property type="entry name" value="Cyt_trans-like"/>
</dbReference>
<dbReference type="InterPro" id="IPR014729">
    <property type="entry name" value="Rossmann-like_a/b/a_fold"/>
</dbReference>